<accession>A0A1F4SPD3</accession>
<dbReference type="Proteomes" id="UP000178417">
    <property type="component" value="Unassembled WGS sequence"/>
</dbReference>
<dbReference type="Gene3D" id="2.60.40.4070">
    <property type="match status" value="1"/>
</dbReference>
<dbReference type="EMBL" id="MEUB01000030">
    <property type="protein sequence ID" value="OGC22270.1"/>
    <property type="molecule type" value="Genomic_DNA"/>
</dbReference>
<organism evidence="1 2">
    <name type="scientific">candidate division WOR-1 bacterium RIFOXYB2_FULL_37_13</name>
    <dbReference type="NCBI Taxonomy" id="1802579"/>
    <lineage>
        <taxon>Bacteria</taxon>
        <taxon>Bacillati</taxon>
        <taxon>Saganbacteria</taxon>
    </lineage>
</organism>
<evidence type="ECO:0000313" key="2">
    <source>
        <dbReference type="Proteomes" id="UP000178417"/>
    </source>
</evidence>
<proteinExistence type="predicted"/>
<comment type="caution">
    <text evidence="1">The sequence shown here is derived from an EMBL/GenBank/DDBJ whole genome shotgun (WGS) entry which is preliminary data.</text>
</comment>
<protein>
    <recommendedName>
        <fullName evidence="3">FlgD Ig-like domain-containing protein</fullName>
    </recommendedName>
</protein>
<gene>
    <name evidence="1" type="ORF">A2310_01585</name>
</gene>
<dbReference type="AlphaFoldDB" id="A0A1F4SPD3"/>
<evidence type="ECO:0008006" key="3">
    <source>
        <dbReference type="Google" id="ProtNLM"/>
    </source>
</evidence>
<sequence length="375" mass="40568">MIGTVEGIYRGAGVFENETIEQVATVEVLANKIATLYFKINNISELKDDIVIQGEKLNDDFLMTFYDLNSGGSDITAYVLGSGYVVPLSSGISREVKANVGYKGNSKVTATTFITAVSSGDAQKQDKAKLVFEFIPVTGTTSQGAEGEPEIATGHATQEFTEADLKIPGMHITIPAGAVTMDVTVSVPILAKEPGSFPQYFGLLSKVFDIRASINEFLIPAVVTIPLDRLLNDPVKVYYWKGGSWSEDGITILGYDNNSLTFTTTHFTPFAAVGATDHNSSIFGPNPYNPNIGSARIYYWLFEERETSIFVINLAGSIVWRNSYAAAQNGAKKGDNNVEFDGKDSWGRVLSEGVYLYKIVQNGAVVTGGKISVIK</sequence>
<evidence type="ECO:0000313" key="1">
    <source>
        <dbReference type="EMBL" id="OGC22270.1"/>
    </source>
</evidence>
<name>A0A1F4SPD3_UNCSA</name>
<reference evidence="1 2" key="1">
    <citation type="journal article" date="2016" name="Nat. Commun.">
        <title>Thousands of microbial genomes shed light on interconnected biogeochemical processes in an aquifer system.</title>
        <authorList>
            <person name="Anantharaman K."/>
            <person name="Brown C.T."/>
            <person name="Hug L.A."/>
            <person name="Sharon I."/>
            <person name="Castelle C.J."/>
            <person name="Probst A.J."/>
            <person name="Thomas B.C."/>
            <person name="Singh A."/>
            <person name="Wilkins M.J."/>
            <person name="Karaoz U."/>
            <person name="Brodie E.L."/>
            <person name="Williams K.H."/>
            <person name="Hubbard S.S."/>
            <person name="Banfield J.F."/>
        </authorList>
    </citation>
    <scope>NUCLEOTIDE SEQUENCE [LARGE SCALE GENOMIC DNA]</scope>
</reference>